<evidence type="ECO:0000256" key="1">
    <source>
        <dbReference type="SAM" id="Phobius"/>
    </source>
</evidence>
<keyword evidence="1" id="KW-0472">Membrane</keyword>
<keyword evidence="1" id="KW-0812">Transmembrane</keyword>
<dbReference type="AlphaFoldDB" id="A0A6A4L8D6"/>
<dbReference type="Proteomes" id="UP000428333">
    <property type="component" value="Linkage Group LG08"/>
</dbReference>
<comment type="caution">
    <text evidence="2">The sequence shown here is derived from an EMBL/GenBank/DDBJ whole genome shotgun (WGS) entry which is preliminary data.</text>
</comment>
<protein>
    <submittedName>
        <fullName evidence="2">Uncharacterized protein</fullName>
    </submittedName>
</protein>
<gene>
    <name evidence="2" type="ORF">C3L33_14241</name>
</gene>
<keyword evidence="3" id="KW-1185">Reference proteome</keyword>
<feature type="non-terminal residue" evidence="2">
    <location>
        <position position="1"/>
    </location>
</feature>
<dbReference type="EMBL" id="QEFC01002158">
    <property type="protein sequence ID" value="KAE9453895.1"/>
    <property type="molecule type" value="Genomic_DNA"/>
</dbReference>
<sequence length="94" mass="10822">MNNTRHNATGVFKSYGLCLRFPPKVHSLGLWENKDPFTYSLPSLEVQMVVIFALTHLLHYPLKRLGIPKLFAEILCLFVLFMGFSVNKHGFDRV</sequence>
<accession>A0A6A4L8D6</accession>
<evidence type="ECO:0000313" key="3">
    <source>
        <dbReference type="Proteomes" id="UP000428333"/>
    </source>
</evidence>
<dbReference type="OrthoDB" id="1612738at2759"/>
<feature type="transmembrane region" description="Helical" evidence="1">
    <location>
        <begin position="70"/>
        <end position="86"/>
    </location>
</feature>
<organism evidence="2 3">
    <name type="scientific">Rhododendron williamsianum</name>
    <dbReference type="NCBI Taxonomy" id="262921"/>
    <lineage>
        <taxon>Eukaryota</taxon>
        <taxon>Viridiplantae</taxon>
        <taxon>Streptophyta</taxon>
        <taxon>Embryophyta</taxon>
        <taxon>Tracheophyta</taxon>
        <taxon>Spermatophyta</taxon>
        <taxon>Magnoliopsida</taxon>
        <taxon>eudicotyledons</taxon>
        <taxon>Gunneridae</taxon>
        <taxon>Pentapetalae</taxon>
        <taxon>asterids</taxon>
        <taxon>Ericales</taxon>
        <taxon>Ericaceae</taxon>
        <taxon>Ericoideae</taxon>
        <taxon>Rhodoreae</taxon>
        <taxon>Rhododendron</taxon>
    </lineage>
</organism>
<proteinExistence type="predicted"/>
<evidence type="ECO:0000313" key="2">
    <source>
        <dbReference type="EMBL" id="KAE9453895.1"/>
    </source>
</evidence>
<keyword evidence="1" id="KW-1133">Transmembrane helix</keyword>
<reference evidence="2 3" key="1">
    <citation type="journal article" date="2019" name="Genome Biol. Evol.">
        <title>The Rhododendron genome and chromosomal organization provide insight into shared whole-genome duplications across the heath family (Ericaceae).</title>
        <authorList>
            <person name="Soza V.L."/>
            <person name="Lindsley D."/>
            <person name="Waalkes A."/>
            <person name="Ramage E."/>
            <person name="Patwardhan R.P."/>
            <person name="Burton J.N."/>
            <person name="Adey A."/>
            <person name="Kumar A."/>
            <person name="Qiu R."/>
            <person name="Shendure J."/>
            <person name="Hall B."/>
        </authorList>
    </citation>
    <scope>NUCLEOTIDE SEQUENCE [LARGE SCALE GENOMIC DNA]</scope>
    <source>
        <strain evidence="2">RSF 1966-606</strain>
    </source>
</reference>
<name>A0A6A4L8D6_9ERIC</name>